<comment type="caution">
    <text evidence="1">The sequence shown here is derived from an EMBL/GenBank/DDBJ whole genome shotgun (WGS) entry which is preliminary data.</text>
</comment>
<dbReference type="SUPFAM" id="SSF53383">
    <property type="entry name" value="PLP-dependent transferases"/>
    <property type="match status" value="1"/>
</dbReference>
<dbReference type="InterPro" id="IPR015421">
    <property type="entry name" value="PyrdxlP-dep_Trfase_major"/>
</dbReference>
<evidence type="ECO:0000313" key="1">
    <source>
        <dbReference type="EMBL" id="GAG23151.1"/>
    </source>
</evidence>
<dbReference type="InterPro" id="IPR015424">
    <property type="entry name" value="PyrdxlP-dep_Trfase"/>
</dbReference>
<feature type="non-terminal residue" evidence="1">
    <location>
        <position position="49"/>
    </location>
</feature>
<dbReference type="EMBL" id="BARS01034518">
    <property type="protein sequence ID" value="GAG23151.1"/>
    <property type="molecule type" value="Genomic_DNA"/>
</dbReference>
<organism evidence="1">
    <name type="scientific">marine sediment metagenome</name>
    <dbReference type="NCBI Taxonomy" id="412755"/>
    <lineage>
        <taxon>unclassified sequences</taxon>
        <taxon>metagenomes</taxon>
        <taxon>ecological metagenomes</taxon>
    </lineage>
</organism>
<sequence length="49" mass="5359">MEQIPLSSPDITESEIEVVVSVLRSGRLSLGPQQEAFEAAIAARASRRY</sequence>
<name>X0XDW9_9ZZZZ</name>
<proteinExistence type="predicted"/>
<accession>X0XDW9</accession>
<gene>
    <name evidence="1" type="ORF">S01H1_53308</name>
</gene>
<dbReference type="AlphaFoldDB" id="X0XDW9"/>
<dbReference type="Gene3D" id="3.40.640.10">
    <property type="entry name" value="Type I PLP-dependent aspartate aminotransferase-like (Major domain)"/>
    <property type="match status" value="1"/>
</dbReference>
<protein>
    <submittedName>
        <fullName evidence="1">Uncharacterized protein</fullName>
    </submittedName>
</protein>
<reference evidence="1" key="1">
    <citation type="journal article" date="2014" name="Front. Microbiol.">
        <title>High frequency of phylogenetically diverse reductive dehalogenase-homologous genes in deep subseafloor sedimentary metagenomes.</title>
        <authorList>
            <person name="Kawai M."/>
            <person name="Futagami T."/>
            <person name="Toyoda A."/>
            <person name="Takaki Y."/>
            <person name="Nishi S."/>
            <person name="Hori S."/>
            <person name="Arai W."/>
            <person name="Tsubouchi T."/>
            <person name="Morono Y."/>
            <person name="Uchiyama I."/>
            <person name="Ito T."/>
            <person name="Fujiyama A."/>
            <person name="Inagaki F."/>
            <person name="Takami H."/>
        </authorList>
    </citation>
    <scope>NUCLEOTIDE SEQUENCE</scope>
    <source>
        <strain evidence="1">Expedition CK06-06</strain>
    </source>
</reference>